<dbReference type="Proteomes" id="UP000059680">
    <property type="component" value="Chromosome 1"/>
</dbReference>
<dbReference type="PROSITE" id="PS51257">
    <property type="entry name" value="PROKAR_LIPOPROTEIN"/>
    <property type="match status" value="1"/>
</dbReference>
<dbReference type="PaxDb" id="39947-A0A0P0V1A6"/>
<gene>
    <name evidence="2" type="ordered locus">Os01g0286550</name>
    <name evidence="2" type="ORF">OSNPB_010286550</name>
</gene>
<reference evidence="3" key="1">
    <citation type="journal article" date="2005" name="Nature">
        <title>The map-based sequence of the rice genome.</title>
        <authorList>
            <consortium name="International rice genome sequencing project (IRGSP)"/>
            <person name="Matsumoto T."/>
            <person name="Wu J."/>
            <person name="Kanamori H."/>
            <person name="Katayose Y."/>
            <person name="Fujisawa M."/>
            <person name="Namiki N."/>
            <person name="Mizuno H."/>
            <person name="Yamamoto K."/>
            <person name="Antonio B.A."/>
            <person name="Baba T."/>
            <person name="Sakata K."/>
            <person name="Nagamura Y."/>
            <person name="Aoki H."/>
            <person name="Arikawa K."/>
            <person name="Arita K."/>
            <person name="Bito T."/>
            <person name="Chiden Y."/>
            <person name="Fujitsuka N."/>
            <person name="Fukunaka R."/>
            <person name="Hamada M."/>
            <person name="Harada C."/>
            <person name="Hayashi A."/>
            <person name="Hijishita S."/>
            <person name="Honda M."/>
            <person name="Hosokawa S."/>
            <person name="Ichikawa Y."/>
            <person name="Idonuma A."/>
            <person name="Iijima M."/>
            <person name="Ikeda M."/>
            <person name="Ikeno M."/>
            <person name="Ito K."/>
            <person name="Ito S."/>
            <person name="Ito T."/>
            <person name="Ito Y."/>
            <person name="Ito Y."/>
            <person name="Iwabuchi A."/>
            <person name="Kamiya K."/>
            <person name="Karasawa W."/>
            <person name="Kurita K."/>
            <person name="Katagiri S."/>
            <person name="Kikuta A."/>
            <person name="Kobayashi H."/>
            <person name="Kobayashi N."/>
            <person name="Machita K."/>
            <person name="Maehara T."/>
            <person name="Masukawa M."/>
            <person name="Mizubayashi T."/>
            <person name="Mukai Y."/>
            <person name="Nagasaki H."/>
            <person name="Nagata Y."/>
            <person name="Naito S."/>
            <person name="Nakashima M."/>
            <person name="Nakama Y."/>
            <person name="Nakamichi Y."/>
            <person name="Nakamura M."/>
            <person name="Meguro A."/>
            <person name="Negishi M."/>
            <person name="Ohta I."/>
            <person name="Ohta T."/>
            <person name="Okamoto M."/>
            <person name="Ono N."/>
            <person name="Saji S."/>
            <person name="Sakaguchi M."/>
            <person name="Sakai K."/>
            <person name="Shibata M."/>
            <person name="Shimokawa T."/>
            <person name="Song J."/>
            <person name="Takazaki Y."/>
            <person name="Terasawa K."/>
            <person name="Tsugane M."/>
            <person name="Tsuji K."/>
            <person name="Ueda S."/>
            <person name="Waki K."/>
            <person name="Yamagata H."/>
            <person name="Yamamoto M."/>
            <person name="Yamamoto S."/>
            <person name="Yamane H."/>
            <person name="Yoshiki S."/>
            <person name="Yoshihara R."/>
            <person name="Yukawa K."/>
            <person name="Zhong H."/>
            <person name="Yano M."/>
            <person name="Yuan Q."/>
            <person name="Ouyang S."/>
            <person name="Liu J."/>
            <person name="Jones K.M."/>
            <person name="Gansberger K."/>
            <person name="Moffat K."/>
            <person name="Hill J."/>
            <person name="Bera J."/>
            <person name="Fadrosh D."/>
            <person name="Jin S."/>
            <person name="Johri S."/>
            <person name="Kim M."/>
            <person name="Overton L."/>
            <person name="Reardon M."/>
            <person name="Tsitrin T."/>
            <person name="Vuong H."/>
            <person name="Weaver B."/>
            <person name="Ciecko A."/>
            <person name="Tallon L."/>
            <person name="Jackson J."/>
            <person name="Pai G."/>
            <person name="Aken S.V."/>
            <person name="Utterback T."/>
            <person name="Reidmuller S."/>
            <person name="Feldblyum T."/>
            <person name="Hsiao J."/>
            <person name="Zismann V."/>
            <person name="Iobst S."/>
            <person name="de Vazeille A.R."/>
            <person name="Buell C.R."/>
            <person name="Ying K."/>
            <person name="Li Y."/>
            <person name="Lu T."/>
            <person name="Huang Y."/>
            <person name="Zhao Q."/>
            <person name="Feng Q."/>
            <person name="Zhang L."/>
            <person name="Zhu J."/>
            <person name="Weng Q."/>
            <person name="Mu J."/>
            <person name="Lu Y."/>
            <person name="Fan D."/>
            <person name="Liu Y."/>
            <person name="Guan J."/>
            <person name="Zhang Y."/>
            <person name="Yu S."/>
            <person name="Liu X."/>
            <person name="Zhang Y."/>
            <person name="Hong G."/>
            <person name="Han B."/>
            <person name="Choisne N."/>
            <person name="Demange N."/>
            <person name="Orjeda G."/>
            <person name="Samain S."/>
            <person name="Cattolico L."/>
            <person name="Pelletier E."/>
            <person name="Couloux A."/>
            <person name="Segurens B."/>
            <person name="Wincker P."/>
            <person name="D'Hont A."/>
            <person name="Scarpelli C."/>
            <person name="Weissenbach J."/>
            <person name="Salanoubat M."/>
            <person name="Quetier F."/>
            <person name="Yu Y."/>
            <person name="Kim H.R."/>
            <person name="Rambo T."/>
            <person name="Currie J."/>
            <person name="Collura K."/>
            <person name="Luo M."/>
            <person name="Yang T."/>
            <person name="Ammiraju J.S.S."/>
            <person name="Engler F."/>
            <person name="Soderlund C."/>
            <person name="Wing R.A."/>
            <person name="Palmer L.E."/>
            <person name="de la Bastide M."/>
            <person name="Spiegel L."/>
            <person name="Nascimento L."/>
            <person name="Zutavern T."/>
            <person name="O'Shaughnessy A."/>
            <person name="Dike S."/>
            <person name="Dedhia N."/>
            <person name="Preston R."/>
            <person name="Balija V."/>
            <person name="McCombie W.R."/>
            <person name="Chow T."/>
            <person name="Chen H."/>
            <person name="Chung M."/>
            <person name="Chen C."/>
            <person name="Shaw J."/>
            <person name="Wu H."/>
            <person name="Hsiao K."/>
            <person name="Chao Y."/>
            <person name="Chu M."/>
            <person name="Cheng C."/>
            <person name="Hour A."/>
            <person name="Lee P."/>
            <person name="Lin S."/>
            <person name="Lin Y."/>
            <person name="Liou J."/>
            <person name="Liu S."/>
            <person name="Hsing Y."/>
            <person name="Raghuvanshi S."/>
            <person name="Mohanty A."/>
            <person name="Bharti A.K."/>
            <person name="Gaur A."/>
            <person name="Gupta V."/>
            <person name="Kumar D."/>
            <person name="Ravi V."/>
            <person name="Vij S."/>
            <person name="Kapur A."/>
            <person name="Khurana P."/>
            <person name="Khurana P."/>
            <person name="Khurana J.P."/>
            <person name="Tyagi A.K."/>
            <person name="Gaikwad K."/>
            <person name="Singh A."/>
            <person name="Dalal V."/>
            <person name="Srivastava S."/>
            <person name="Dixit A."/>
            <person name="Pal A.K."/>
            <person name="Ghazi I.A."/>
            <person name="Yadav M."/>
            <person name="Pandit A."/>
            <person name="Bhargava A."/>
            <person name="Sureshbabu K."/>
            <person name="Batra K."/>
            <person name="Sharma T.R."/>
            <person name="Mohapatra T."/>
            <person name="Singh N.K."/>
            <person name="Messing J."/>
            <person name="Nelson A.B."/>
            <person name="Fuks G."/>
            <person name="Kavchok S."/>
            <person name="Keizer G."/>
            <person name="Linton E."/>
            <person name="Llaca V."/>
            <person name="Song R."/>
            <person name="Tanyolac B."/>
            <person name="Young S."/>
            <person name="Ho-Il K."/>
            <person name="Hahn J.H."/>
            <person name="Sangsakoo G."/>
            <person name="Vanavichit A."/>
            <person name="de Mattos Luiz.A.T."/>
            <person name="Zimmer P.D."/>
            <person name="Malone G."/>
            <person name="Dellagostin O."/>
            <person name="de Oliveira A.C."/>
            <person name="Bevan M."/>
            <person name="Bancroft I."/>
            <person name="Minx P."/>
            <person name="Cordum H."/>
            <person name="Wilson R."/>
            <person name="Cheng Z."/>
            <person name="Jin W."/>
            <person name="Jiang J."/>
            <person name="Leong S.A."/>
            <person name="Iwama H."/>
            <person name="Gojobori T."/>
            <person name="Itoh T."/>
            <person name="Niimura Y."/>
            <person name="Fujii Y."/>
            <person name="Habara T."/>
            <person name="Sakai H."/>
            <person name="Sato Y."/>
            <person name="Wilson G."/>
            <person name="Kumar K."/>
            <person name="McCouch S."/>
            <person name="Juretic N."/>
            <person name="Hoen D."/>
            <person name="Wright S."/>
            <person name="Bruskiewich R."/>
            <person name="Bureau T."/>
            <person name="Miyao A."/>
            <person name="Hirochika H."/>
            <person name="Nishikawa T."/>
            <person name="Kadowaki K."/>
            <person name="Sugiura M."/>
            <person name="Burr B."/>
            <person name="Sasaki T."/>
        </authorList>
    </citation>
    <scope>NUCLEOTIDE SEQUENCE [LARGE SCALE GENOMIC DNA]</scope>
    <source>
        <strain evidence="3">cv. Nipponbare</strain>
    </source>
</reference>
<dbReference type="EMBL" id="AP014957">
    <property type="protein sequence ID" value="BAS71631.1"/>
    <property type="molecule type" value="Genomic_DNA"/>
</dbReference>
<sequence length="142" mass="14943">MLPPGRARASVTSTSPTPCFVASACAVQSPLMPPPTTTQSADTRAPGAAGASAAPLATAQRTWPRRRVLLAASRMRSGGAAVAEVAVAMAAAAAAMSVADERLRDAERRGDWRGVDTMRVRVRWLVGWLDSEWPTGMGRGWN</sequence>
<proteinExistence type="predicted"/>
<organism evidence="2 3">
    <name type="scientific">Oryza sativa subsp. japonica</name>
    <name type="common">Rice</name>
    <dbReference type="NCBI Taxonomy" id="39947"/>
    <lineage>
        <taxon>Eukaryota</taxon>
        <taxon>Viridiplantae</taxon>
        <taxon>Streptophyta</taxon>
        <taxon>Embryophyta</taxon>
        <taxon>Tracheophyta</taxon>
        <taxon>Spermatophyta</taxon>
        <taxon>Magnoliopsida</taxon>
        <taxon>Liliopsida</taxon>
        <taxon>Poales</taxon>
        <taxon>Poaceae</taxon>
        <taxon>BOP clade</taxon>
        <taxon>Oryzoideae</taxon>
        <taxon>Oryzeae</taxon>
        <taxon>Oryzinae</taxon>
        <taxon>Oryza</taxon>
        <taxon>Oryza sativa</taxon>
    </lineage>
</organism>
<accession>A0A0P0V1A6</accession>
<feature type="compositionally biased region" description="Low complexity" evidence="1">
    <location>
        <begin position="40"/>
        <end position="59"/>
    </location>
</feature>
<reference evidence="2 3" key="3">
    <citation type="journal article" date="2013" name="Rice">
        <title>Improvement of the Oryza sativa Nipponbare reference genome using next generation sequence and optical map data.</title>
        <authorList>
            <person name="Kawahara Y."/>
            <person name="de la Bastide M."/>
            <person name="Hamilton J.P."/>
            <person name="Kanamori H."/>
            <person name="McCombie W.R."/>
            <person name="Ouyang S."/>
            <person name="Schwartz D.C."/>
            <person name="Tanaka T."/>
            <person name="Wu J."/>
            <person name="Zhou S."/>
            <person name="Childs K.L."/>
            <person name="Davidson R.M."/>
            <person name="Lin H."/>
            <person name="Quesada-Ocampo L."/>
            <person name="Vaillancourt B."/>
            <person name="Sakai H."/>
            <person name="Lee S.S."/>
            <person name="Kim J."/>
            <person name="Numa H."/>
            <person name="Itoh T."/>
            <person name="Buell C.R."/>
            <person name="Matsumoto T."/>
        </authorList>
    </citation>
    <scope>NUCLEOTIDE SEQUENCE [LARGE SCALE GENOMIC DNA]</scope>
    <source>
        <strain evidence="3">cv. Nipponbare</strain>
    </source>
</reference>
<keyword evidence="3" id="KW-1185">Reference proteome</keyword>
<feature type="non-terminal residue" evidence="2">
    <location>
        <position position="142"/>
    </location>
</feature>
<dbReference type="InParanoid" id="A0A0P0V1A6"/>
<name>A0A0P0V1A6_ORYSJ</name>
<reference evidence="2 3" key="2">
    <citation type="journal article" date="2013" name="Plant Cell Physiol.">
        <title>Rice Annotation Project Database (RAP-DB): an integrative and interactive database for rice genomics.</title>
        <authorList>
            <person name="Sakai H."/>
            <person name="Lee S.S."/>
            <person name="Tanaka T."/>
            <person name="Numa H."/>
            <person name="Kim J."/>
            <person name="Kawahara Y."/>
            <person name="Wakimoto H."/>
            <person name="Yang C.C."/>
            <person name="Iwamoto M."/>
            <person name="Abe T."/>
            <person name="Yamada Y."/>
            <person name="Muto A."/>
            <person name="Inokuchi H."/>
            <person name="Ikemura T."/>
            <person name="Matsumoto T."/>
            <person name="Sasaki T."/>
            <person name="Itoh T."/>
        </authorList>
    </citation>
    <scope>NUCLEOTIDE SEQUENCE [LARGE SCALE GENOMIC DNA]</scope>
    <source>
        <strain evidence="3">cv. Nipponbare</strain>
    </source>
</reference>
<dbReference type="AlphaFoldDB" id="A0A0P0V1A6"/>
<protein>
    <submittedName>
        <fullName evidence="2">Os01g0286550 protein</fullName>
    </submittedName>
</protein>
<feature type="region of interest" description="Disordered" evidence="1">
    <location>
        <begin position="31"/>
        <end position="60"/>
    </location>
</feature>
<dbReference type="Gramene" id="Os01t0286550-00">
    <property type="protein sequence ID" value="Os01t0286550-00"/>
    <property type="gene ID" value="Os01g0286550"/>
</dbReference>
<evidence type="ECO:0000313" key="3">
    <source>
        <dbReference type="Proteomes" id="UP000059680"/>
    </source>
</evidence>
<evidence type="ECO:0000313" key="2">
    <source>
        <dbReference type="EMBL" id="BAS71631.1"/>
    </source>
</evidence>
<dbReference type="OMA" id="SEWPTGM"/>
<evidence type="ECO:0000256" key="1">
    <source>
        <dbReference type="SAM" id="MobiDB-lite"/>
    </source>
</evidence>